<dbReference type="Proteomes" id="UP000812287">
    <property type="component" value="Unassembled WGS sequence"/>
</dbReference>
<gene>
    <name evidence="1" type="ORF">BT62DRAFT_935109</name>
</gene>
<dbReference type="AlphaFoldDB" id="A0A9P7VML5"/>
<proteinExistence type="predicted"/>
<dbReference type="RefSeq" id="XP_043036999.1">
    <property type="nucleotide sequence ID" value="XM_043186860.1"/>
</dbReference>
<evidence type="ECO:0000313" key="2">
    <source>
        <dbReference type="Proteomes" id="UP000812287"/>
    </source>
</evidence>
<organism evidence="1 2">
    <name type="scientific">Guyanagaster necrorhizus</name>
    <dbReference type="NCBI Taxonomy" id="856835"/>
    <lineage>
        <taxon>Eukaryota</taxon>
        <taxon>Fungi</taxon>
        <taxon>Dikarya</taxon>
        <taxon>Basidiomycota</taxon>
        <taxon>Agaricomycotina</taxon>
        <taxon>Agaricomycetes</taxon>
        <taxon>Agaricomycetidae</taxon>
        <taxon>Agaricales</taxon>
        <taxon>Marasmiineae</taxon>
        <taxon>Physalacriaceae</taxon>
        <taxon>Guyanagaster</taxon>
    </lineage>
</organism>
<dbReference type="GeneID" id="66109157"/>
<protein>
    <submittedName>
        <fullName evidence="1">Uncharacterized protein</fullName>
    </submittedName>
</protein>
<accession>A0A9P7VML5</accession>
<sequence length="60" mass="6499">MFPNVSVGQYVRDTGGVGRVIIPWDVWSKGKVEAFTVSSGESMVDGSWSAIVERPSLDDP</sequence>
<evidence type="ECO:0000313" key="1">
    <source>
        <dbReference type="EMBL" id="KAG7443499.1"/>
    </source>
</evidence>
<keyword evidence="2" id="KW-1185">Reference proteome</keyword>
<name>A0A9P7VML5_9AGAR</name>
<comment type="caution">
    <text evidence="1">The sequence shown here is derived from an EMBL/GenBank/DDBJ whole genome shotgun (WGS) entry which is preliminary data.</text>
</comment>
<dbReference type="EMBL" id="MU250545">
    <property type="protein sequence ID" value="KAG7443499.1"/>
    <property type="molecule type" value="Genomic_DNA"/>
</dbReference>
<reference evidence="1" key="1">
    <citation type="submission" date="2020-11" db="EMBL/GenBank/DDBJ databases">
        <title>Adaptations for nitrogen fixation in a non-lichenized fungal sporocarp promotes dispersal by wood-feeding termites.</title>
        <authorList>
            <consortium name="DOE Joint Genome Institute"/>
            <person name="Koch R.A."/>
            <person name="Yoon G."/>
            <person name="Arayal U."/>
            <person name="Lail K."/>
            <person name="Amirebrahimi M."/>
            <person name="Labutti K."/>
            <person name="Lipzen A."/>
            <person name="Riley R."/>
            <person name="Barry K."/>
            <person name="Henrissat B."/>
            <person name="Grigoriev I.V."/>
            <person name="Herr J.R."/>
            <person name="Aime M.C."/>
        </authorList>
    </citation>
    <scope>NUCLEOTIDE SEQUENCE</scope>
    <source>
        <strain evidence="1">MCA 3950</strain>
    </source>
</reference>